<dbReference type="InterPro" id="IPR029068">
    <property type="entry name" value="Glyas_Bleomycin-R_OHBP_Dase"/>
</dbReference>
<dbReference type="Proteomes" id="UP000075081">
    <property type="component" value="Unassembled WGS sequence"/>
</dbReference>
<dbReference type="GO" id="GO:0016829">
    <property type="term" value="F:lyase activity"/>
    <property type="evidence" value="ECO:0007669"/>
    <property type="project" value="UniProtKB-KW"/>
</dbReference>
<dbReference type="SUPFAM" id="SSF54593">
    <property type="entry name" value="Glyoxalase/Bleomycin resistance protein/Dihydroxybiphenyl dioxygenase"/>
    <property type="match status" value="1"/>
</dbReference>
<gene>
    <name evidence="1" type="ORF">ERS156295_00951</name>
</gene>
<organism evidence="1 2">
    <name type="scientific">Streptococcus suis</name>
    <dbReference type="NCBI Taxonomy" id="1307"/>
    <lineage>
        <taxon>Bacteria</taxon>
        <taxon>Bacillati</taxon>
        <taxon>Bacillota</taxon>
        <taxon>Bacilli</taxon>
        <taxon>Lactobacillales</taxon>
        <taxon>Streptococcaceae</taxon>
        <taxon>Streptococcus</taxon>
    </lineage>
</organism>
<dbReference type="AlphaFoldDB" id="A0A822W3J9"/>
<comment type="caution">
    <text evidence="1">The sequence shown here is derived from an EMBL/GenBank/DDBJ whole genome shotgun (WGS) entry which is preliminary data.</text>
</comment>
<proteinExistence type="predicted"/>
<evidence type="ECO:0000313" key="1">
    <source>
        <dbReference type="EMBL" id="CZB04653.1"/>
    </source>
</evidence>
<dbReference type="Gene3D" id="3.10.180.10">
    <property type="entry name" value="2,3-Dihydroxybiphenyl 1,2-Dioxygenase, domain 1"/>
    <property type="match status" value="1"/>
</dbReference>
<reference evidence="1 2" key="1">
    <citation type="submission" date="2016-02" db="EMBL/GenBank/DDBJ databases">
        <authorList>
            <consortium name="Pathogen Informatics"/>
        </authorList>
    </citation>
    <scope>NUCLEOTIDE SEQUENCE [LARGE SCALE GENOMIC DNA]</scope>
    <source>
        <strain evidence="1 2">FX230</strain>
    </source>
</reference>
<dbReference type="EMBL" id="FISW01000004">
    <property type="protein sequence ID" value="CZB04653.1"/>
    <property type="molecule type" value="Genomic_DNA"/>
</dbReference>
<keyword evidence="1" id="KW-0456">Lyase</keyword>
<name>A0A822W3J9_STRSU</name>
<evidence type="ECO:0000313" key="2">
    <source>
        <dbReference type="Proteomes" id="UP000075081"/>
    </source>
</evidence>
<protein>
    <submittedName>
        <fullName evidence="1">Lactoylglutathione lyase and related lyases</fullName>
    </submittedName>
</protein>
<accession>A0A822W3J9</accession>
<sequence>MEPELNLGTPSILMTSVDVAKTYEELVERGVTTNPVMDLGFMKVISFADNDGNYYAIREVK</sequence>